<feature type="transmembrane region" description="Helical" evidence="1">
    <location>
        <begin position="244"/>
        <end position="260"/>
    </location>
</feature>
<organism evidence="3 4">
    <name type="scientific">Rugosimonospora acidiphila</name>
    <dbReference type="NCBI Taxonomy" id="556531"/>
    <lineage>
        <taxon>Bacteria</taxon>
        <taxon>Bacillati</taxon>
        <taxon>Actinomycetota</taxon>
        <taxon>Actinomycetes</taxon>
        <taxon>Micromonosporales</taxon>
        <taxon>Micromonosporaceae</taxon>
        <taxon>Rugosimonospora</taxon>
    </lineage>
</organism>
<feature type="transmembrane region" description="Helical" evidence="1">
    <location>
        <begin position="205"/>
        <end position="224"/>
    </location>
</feature>
<dbReference type="PANTHER" id="PTHR36927">
    <property type="entry name" value="BLR4337 PROTEIN"/>
    <property type="match status" value="1"/>
</dbReference>
<feature type="transmembrane region" description="Helical" evidence="1">
    <location>
        <begin position="342"/>
        <end position="363"/>
    </location>
</feature>
<name>A0ABP9RY01_9ACTN</name>
<evidence type="ECO:0000313" key="3">
    <source>
        <dbReference type="EMBL" id="GAA5188124.1"/>
    </source>
</evidence>
<dbReference type="EMBL" id="BAABJQ010000010">
    <property type="protein sequence ID" value="GAA5188124.1"/>
    <property type="molecule type" value="Genomic_DNA"/>
</dbReference>
<feature type="domain" description="Acyltransferase 3" evidence="2">
    <location>
        <begin position="24"/>
        <end position="385"/>
    </location>
</feature>
<keyword evidence="3" id="KW-0012">Acyltransferase</keyword>
<feature type="transmembrane region" description="Helical" evidence="1">
    <location>
        <begin position="300"/>
        <end position="321"/>
    </location>
</feature>
<reference evidence="4" key="1">
    <citation type="journal article" date="2019" name="Int. J. Syst. Evol. Microbiol.">
        <title>The Global Catalogue of Microorganisms (GCM) 10K type strain sequencing project: providing services to taxonomists for standard genome sequencing and annotation.</title>
        <authorList>
            <consortium name="The Broad Institute Genomics Platform"/>
            <consortium name="The Broad Institute Genome Sequencing Center for Infectious Disease"/>
            <person name="Wu L."/>
            <person name="Ma J."/>
        </authorList>
    </citation>
    <scope>NUCLEOTIDE SEQUENCE [LARGE SCALE GENOMIC DNA]</scope>
    <source>
        <strain evidence="4">JCM 18304</strain>
    </source>
</reference>
<dbReference type="Proteomes" id="UP001501570">
    <property type="component" value="Unassembled WGS sequence"/>
</dbReference>
<sequence length="397" mass="43089">MALADALAAPLVRPTPKRTGSRVDWIDRLRIWLTVLVVAHHAADTYATISDWYVPEPGRDASAFGLTVFLTVNQTYFMGLFFLLSGLFVPRSADRKGLGRFTRDRLLRLGVPIVAYVVVIRPLCLIYAAIYLNRRAAANGHSFSIARYLAFGGDPGVTWFLEVLLAFTLGYVLIRLCLGRLARTRVGRHGDTAPEGVPVRAPRPWMLLAFAGVLAAATLAWHWLTPSGSYWPGVGLPSPDYLPQYLLFFVAGVAASRRGWLDRLSRWYAIPAGLAALFGVVLYAPVVGQPVGLAQLSTGVATAVGQTLFAIGSTILLVLLFRTVFARPAGRLTRLLANQSMAVYVTHPAVLVAVAVALRPLAAPSAVKAAILFAISAPLCWAVAWLLRRIRVVRAVV</sequence>
<keyword evidence="1" id="KW-1133">Transmembrane helix</keyword>
<keyword evidence="1" id="KW-0812">Transmembrane</keyword>
<evidence type="ECO:0000256" key="1">
    <source>
        <dbReference type="SAM" id="Phobius"/>
    </source>
</evidence>
<feature type="transmembrane region" description="Helical" evidence="1">
    <location>
        <begin position="369"/>
        <end position="387"/>
    </location>
</feature>
<protein>
    <submittedName>
        <fullName evidence="3">Acyltransferase</fullName>
    </submittedName>
</protein>
<feature type="transmembrane region" description="Helical" evidence="1">
    <location>
        <begin position="267"/>
        <end position="288"/>
    </location>
</feature>
<keyword evidence="1" id="KW-0472">Membrane</keyword>
<dbReference type="InterPro" id="IPR050623">
    <property type="entry name" value="Glucan_succinyl_AcylTrfase"/>
</dbReference>
<feature type="transmembrane region" description="Helical" evidence="1">
    <location>
        <begin position="109"/>
        <end position="132"/>
    </location>
</feature>
<feature type="transmembrane region" description="Helical" evidence="1">
    <location>
        <begin position="157"/>
        <end position="178"/>
    </location>
</feature>
<accession>A0ABP9RY01</accession>
<dbReference type="GO" id="GO:0016746">
    <property type="term" value="F:acyltransferase activity"/>
    <property type="evidence" value="ECO:0007669"/>
    <property type="project" value="UniProtKB-KW"/>
</dbReference>
<comment type="caution">
    <text evidence="3">The sequence shown here is derived from an EMBL/GenBank/DDBJ whole genome shotgun (WGS) entry which is preliminary data.</text>
</comment>
<proteinExistence type="predicted"/>
<evidence type="ECO:0000313" key="4">
    <source>
        <dbReference type="Proteomes" id="UP001501570"/>
    </source>
</evidence>
<dbReference type="InterPro" id="IPR002656">
    <property type="entry name" value="Acyl_transf_3_dom"/>
</dbReference>
<keyword evidence="3" id="KW-0808">Transferase</keyword>
<dbReference type="RefSeq" id="WP_345631288.1">
    <property type="nucleotide sequence ID" value="NZ_BAABJQ010000010.1"/>
</dbReference>
<evidence type="ECO:0000259" key="2">
    <source>
        <dbReference type="Pfam" id="PF01757"/>
    </source>
</evidence>
<dbReference type="Pfam" id="PF01757">
    <property type="entry name" value="Acyl_transf_3"/>
    <property type="match status" value="1"/>
</dbReference>
<keyword evidence="4" id="KW-1185">Reference proteome</keyword>
<feature type="transmembrane region" description="Helical" evidence="1">
    <location>
        <begin position="61"/>
        <end position="89"/>
    </location>
</feature>
<gene>
    <name evidence="3" type="ORF">GCM10023322_37990</name>
</gene>